<dbReference type="EMBL" id="OU892281">
    <property type="protein sequence ID" value="CAG9769443.1"/>
    <property type="molecule type" value="Genomic_DNA"/>
</dbReference>
<dbReference type="AlphaFoldDB" id="A0A9N9MSK0"/>
<dbReference type="PANTHER" id="PTHR47018">
    <property type="entry name" value="CXC DOMAIN-CONTAINING PROTEIN-RELATED"/>
    <property type="match status" value="1"/>
</dbReference>
<protein>
    <submittedName>
        <fullName evidence="1">Uncharacterized protein</fullName>
    </submittedName>
</protein>
<accession>A0A9N9MSK0</accession>
<evidence type="ECO:0000313" key="2">
    <source>
        <dbReference type="Proteomes" id="UP001152799"/>
    </source>
</evidence>
<evidence type="ECO:0000313" key="1">
    <source>
        <dbReference type="EMBL" id="CAG9769443.1"/>
    </source>
</evidence>
<organism evidence="1 2">
    <name type="scientific">Ceutorhynchus assimilis</name>
    <name type="common">cabbage seed weevil</name>
    <dbReference type="NCBI Taxonomy" id="467358"/>
    <lineage>
        <taxon>Eukaryota</taxon>
        <taxon>Metazoa</taxon>
        <taxon>Ecdysozoa</taxon>
        <taxon>Arthropoda</taxon>
        <taxon>Hexapoda</taxon>
        <taxon>Insecta</taxon>
        <taxon>Pterygota</taxon>
        <taxon>Neoptera</taxon>
        <taxon>Endopterygota</taxon>
        <taxon>Coleoptera</taxon>
        <taxon>Polyphaga</taxon>
        <taxon>Cucujiformia</taxon>
        <taxon>Curculionidae</taxon>
        <taxon>Ceutorhynchinae</taxon>
        <taxon>Ceutorhynchus</taxon>
    </lineage>
</organism>
<name>A0A9N9MSK0_9CUCU</name>
<sequence>MDDIGRQIVVRLSNIIDLVAVEGIYHLICYKNLMRDTPGSSKDSQGKDGRQSAFLKLCSYMESSDDCQFSLGKLAEKFEEFCDTKESYVRRWVREKLQRHFGEKITVTGLQAKDTIITLPKLKKCLTAQEISYFGQIPIKLYKKSKSGIEKVKVAKVSVEATDLTKSNVLNSIKLDILWASGYCLSNCSTPNWNGFMSLVLEWTKPFEKSKIVTLPFINLSPSDLSTIYTALEFALSETRKSHQRSCIVTFDQPLFQKASEIVYAEEMPTILRLGGFHLLMCFMRVVGFIMTGSGLEDLWTQIYARVTVSHMVIW</sequence>
<proteinExistence type="predicted"/>
<reference evidence="1" key="1">
    <citation type="submission" date="2022-01" db="EMBL/GenBank/DDBJ databases">
        <authorList>
            <person name="King R."/>
        </authorList>
    </citation>
    <scope>NUCLEOTIDE SEQUENCE</scope>
</reference>
<keyword evidence="2" id="KW-1185">Reference proteome</keyword>
<dbReference type="OrthoDB" id="10069752at2759"/>
<dbReference type="Proteomes" id="UP001152799">
    <property type="component" value="Chromosome 5"/>
</dbReference>
<dbReference type="PANTHER" id="PTHR47018:SF3">
    <property type="entry name" value="MYCBP-ASSOCIATED PROTEIN"/>
    <property type="match status" value="1"/>
</dbReference>
<gene>
    <name evidence="1" type="ORF">CEUTPL_LOCUS9953</name>
</gene>